<evidence type="ECO:0000256" key="2">
    <source>
        <dbReference type="ARBA" id="ARBA00022729"/>
    </source>
</evidence>
<organism evidence="4 5">
    <name type="scientific">Candidatus Odoribacter faecigallinarum</name>
    <dbReference type="NCBI Taxonomy" id="2838706"/>
    <lineage>
        <taxon>Bacteria</taxon>
        <taxon>Pseudomonadati</taxon>
        <taxon>Bacteroidota</taxon>
        <taxon>Bacteroidia</taxon>
        <taxon>Bacteroidales</taxon>
        <taxon>Odoribacteraceae</taxon>
        <taxon>Odoribacter</taxon>
    </lineage>
</organism>
<sequence length="701" mass="78421">MKTNKWSWLLPVIAFCMLSCNKEKGITSADGVATVYKVAVVMPASRQDNWERMAQWALDNIEQAQKGLSRRVELELEWKDENAADVQDYLSRVAADDGYVAIIGPYSSAKAYEAAEICRDSEKPLILPIATSTEFQRVFAGEDYVWNLAQSDITQCEVMLTQAVLSECREVFLLTSADDYGRSFTDWFAYQAVELGLSVKGMVEYASETELREAVRQMPGMPGSSWMLLFAPSKEEDALAFDEEYGKLLEENERLQFPVTLCSDVVNSPLLAGKLKNRMYEGIAPCANPTSGFVSAYRTRFGEEPGNGEAQLFDAFLLVAYALSIPDAEGLNDAILKAVDGRDSWNSSWLPADMHDTFAALQAGGLPDLAGVTGDWTFDGRNHSGVLNTIYSHWILRNGTYTTIEYLSTDGGSRTTSTLQAWDAQTDYFQQFEQNAEDIRYGALEGNWAVVIGTSDTWANYRHQADALAMYQLLKRHGYDDDHIILIIEDNLAYDPHNLYPGVVKVRPDGENVYQNVQVDYKLSDVNLDDLEQIMLGNATVRLPETLHSGANDNVIVFWCGHGNRNSLAWGSYGRVSGNQVREMVQNLKDQGKFRKMLFAMDACYSGMIGEACTGIPGTLFITAANAYESSKADMMDPEMGIWLSNGFTRIFQETIDETPNISIHDLYYQLARHTTGSHATVYNVEQYGNVYKNTMQEYLK</sequence>
<dbReference type="PRINTS" id="PR00776">
    <property type="entry name" value="HEMOGLOBNASE"/>
</dbReference>
<evidence type="ECO:0000256" key="1">
    <source>
        <dbReference type="ARBA" id="ARBA00010062"/>
    </source>
</evidence>
<evidence type="ECO:0000313" key="5">
    <source>
        <dbReference type="Proteomes" id="UP000824202"/>
    </source>
</evidence>
<feature type="domain" description="Leucine-binding protein" evidence="3">
    <location>
        <begin position="50"/>
        <end position="218"/>
    </location>
</feature>
<comment type="similarity">
    <text evidence="1">Belongs to the leucine-binding protein family.</text>
</comment>
<dbReference type="Pfam" id="PF01650">
    <property type="entry name" value="Peptidase_C13"/>
    <property type="match status" value="1"/>
</dbReference>
<accession>A0A9D1UZK4</accession>
<name>A0A9D1UZK4_9BACT</name>
<dbReference type="Proteomes" id="UP000824202">
    <property type="component" value="Unassembled WGS sequence"/>
</dbReference>
<evidence type="ECO:0000313" key="4">
    <source>
        <dbReference type="EMBL" id="HIX03388.1"/>
    </source>
</evidence>
<reference evidence="4" key="1">
    <citation type="journal article" date="2021" name="PeerJ">
        <title>Extensive microbial diversity within the chicken gut microbiome revealed by metagenomics and culture.</title>
        <authorList>
            <person name="Gilroy R."/>
            <person name="Ravi A."/>
            <person name="Getino M."/>
            <person name="Pursley I."/>
            <person name="Horton D.L."/>
            <person name="Alikhan N.F."/>
            <person name="Baker D."/>
            <person name="Gharbi K."/>
            <person name="Hall N."/>
            <person name="Watson M."/>
            <person name="Adriaenssens E.M."/>
            <person name="Foster-Nyarko E."/>
            <person name="Jarju S."/>
            <person name="Secka A."/>
            <person name="Antonio M."/>
            <person name="Oren A."/>
            <person name="Chaudhuri R.R."/>
            <person name="La Ragione R."/>
            <person name="Hildebrand F."/>
            <person name="Pallen M.J."/>
        </authorList>
    </citation>
    <scope>NUCLEOTIDE SEQUENCE</scope>
    <source>
        <strain evidence="4">23274</strain>
    </source>
</reference>
<dbReference type="PANTHER" id="PTHR12000:SF42">
    <property type="entry name" value="LEGUMAIN"/>
    <property type="match status" value="1"/>
</dbReference>
<dbReference type="CDD" id="cd06268">
    <property type="entry name" value="PBP1_ABC_transporter_LIVBP-like"/>
    <property type="match status" value="1"/>
</dbReference>
<dbReference type="InterPro" id="IPR028081">
    <property type="entry name" value="Leu-bd"/>
</dbReference>
<dbReference type="GO" id="GO:0004197">
    <property type="term" value="F:cysteine-type endopeptidase activity"/>
    <property type="evidence" value="ECO:0007669"/>
    <property type="project" value="TreeGrafter"/>
</dbReference>
<gene>
    <name evidence="4" type="ORF">H9863_04630</name>
</gene>
<comment type="caution">
    <text evidence="4">The sequence shown here is derived from an EMBL/GenBank/DDBJ whole genome shotgun (WGS) entry which is preliminary data.</text>
</comment>
<dbReference type="PANTHER" id="PTHR12000">
    <property type="entry name" value="HEMOGLOBINASE FAMILY MEMBER"/>
    <property type="match status" value="1"/>
</dbReference>
<dbReference type="Gene3D" id="3.40.50.1460">
    <property type="match status" value="1"/>
</dbReference>
<evidence type="ECO:0000259" key="3">
    <source>
        <dbReference type="Pfam" id="PF13458"/>
    </source>
</evidence>
<dbReference type="GO" id="GO:0006624">
    <property type="term" value="P:vacuolar protein processing"/>
    <property type="evidence" value="ECO:0007669"/>
    <property type="project" value="TreeGrafter"/>
</dbReference>
<dbReference type="Gene3D" id="3.40.50.2300">
    <property type="match status" value="2"/>
</dbReference>
<dbReference type="EMBL" id="DXFT01000091">
    <property type="protein sequence ID" value="HIX03388.1"/>
    <property type="molecule type" value="Genomic_DNA"/>
</dbReference>
<dbReference type="SUPFAM" id="SSF53822">
    <property type="entry name" value="Periplasmic binding protein-like I"/>
    <property type="match status" value="1"/>
</dbReference>
<proteinExistence type="inferred from homology"/>
<reference evidence="4" key="2">
    <citation type="submission" date="2021-04" db="EMBL/GenBank/DDBJ databases">
        <authorList>
            <person name="Gilroy R."/>
        </authorList>
    </citation>
    <scope>NUCLEOTIDE SEQUENCE</scope>
    <source>
        <strain evidence="4">23274</strain>
    </source>
</reference>
<dbReference type="GO" id="GO:0051603">
    <property type="term" value="P:proteolysis involved in protein catabolic process"/>
    <property type="evidence" value="ECO:0007669"/>
    <property type="project" value="TreeGrafter"/>
</dbReference>
<dbReference type="GO" id="GO:0005773">
    <property type="term" value="C:vacuole"/>
    <property type="evidence" value="ECO:0007669"/>
    <property type="project" value="GOC"/>
</dbReference>
<dbReference type="AlphaFoldDB" id="A0A9D1UZK4"/>
<dbReference type="Pfam" id="PF13458">
    <property type="entry name" value="Peripla_BP_6"/>
    <property type="match status" value="1"/>
</dbReference>
<dbReference type="InterPro" id="IPR001096">
    <property type="entry name" value="Peptidase_C13"/>
</dbReference>
<keyword evidence="2" id="KW-0732">Signal</keyword>
<dbReference type="InterPro" id="IPR028082">
    <property type="entry name" value="Peripla_BP_I"/>
</dbReference>
<protein>
    <submittedName>
        <fullName evidence="4">ABC transporter substrate-binding protein</fullName>
    </submittedName>
</protein>